<dbReference type="STRING" id="463301.SAMN04487955_104294"/>
<dbReference type="RefSeq" id="WP_245784214.1">
    <property type="nucleotide sequence ID" value="NZ_FPBP01000004.1"/>
</dbReference>
<dbReference type="Gene3D" id="3.40.800.20">
    <property type="entry name" value="Histone deacetylase domain"/>
    <property type="match status" value="1"/>
</dbReference>
<comment type="similarity">
    <text evidence="1">Belongs to the histone deacetylase family.</text>
</comment>
<proteinExistence type="inferred from homology"/>
<keyword evidence="4" id="KW-1185">Reference proteome</keyword>
<accession>A0A1I7HIK5</accession>
<dbReference type="PRINTS" id="PR01270">
    <property type="entry name" value="HDASUPER"/>
</dbReference>
<dbReference type="GO" id="GO:0005737">
    <property type="term" value="C:cytoplasm"/>
    <property type="evidence" value="ECO:0007669"/>
    <property type="project" value="TreeGrafter"/>
</dbReference>
<dbReference type="PANTHER" id="PTHR10625">
    <property type="entry name" value="HISTONE DEACETYLASE HDAC1-RELATED"/>
    <property type="match status" value="1"/>
</dbReference>
<evidence type="ECO:0000259" key="2">
    <source>
        <dbReference type="Pfam" id="PF00850"/>
    </source>
</evidence>
<dbReference type="InterPro" id="IPR000286">
    <property type="entry name" value="HDACs"/>
</dbReference>
<evidence type="ECO:0000313" key="3">
    <source>
        <dbReference type="EMBL" id="SFU60604.1"/>
    </source>
</evidence>
<dbReference type="InterPro" id="IPR037138">
    <property type="entry name" value="His_deacetylse_dom_sf"/>
</dbReference>
<dbReference type="InterPro" id="IPR023801">
    <property type="entry name" value="His_deacetylse_dom"/>
</dbReference>
<dbReference type="GO" id="GO:0004407">
    <property type="term" value="F:histone deacetylase activity"/>
    <property type="evidence" value="ECO:0007669"/>
    <property type="project" value="TreeGrafter"/>
</dbReference>
<reference evidence="4" key="1">
    <citation type="submission" date="2016-10" db="EMBL/GenBank/DDBJ databases">
        <authorList>
            <person name="Varghese N."/>
            <person name="Submissions S."/>
        </authorList>
    </citation>
    <scope>NUCLEOTIDE SEQUENCE [LARGE SCALE GENOMIC DNA]</scope>
    <source>
        <strain evidence="4">CGMCC 1.6981</strain>
    </source>
</reference>
<dbReference type="PANTHER" id="PTHR10625:SF11">
    <property type="entry name" value="HISTONE DEACETYLASE 14, CHLOROPLASTIC"/>
    <property type="match status" value="1"/>
</dbReference>
<name>A0A1I7HIK5_9GAMM</name>
<dbReference type="Pfam" id="PF00850">
    <property type="entry name" value="Hist_deacetyl"/>
    <property type="match status" value="1"/>
</dbReference>
<dbReference type="GO" id="GO:0040029">
    <property type="term" value="P:epigenetic regulation of gene expression"/>
    <property type="evidence" value="ECO:0007669"/>
    <property type="project" value="TreeGrafter"/>
</dbReference>
<gene>
    <name evidence="3" type="ORF">SAMN04487955_104294</name>
</gene>
<dbReference type="CDD" id="cd09992">
    <property type="entry name" value="HDAC_classII"/>
    <property type="match status" value="1"/>
</dbReference>
<dbReference type="AlphaFoldDB" id="A0A1I7HIK5"/>
<dbReference type="EMBL" id="FPBP01000004">
    <property type="protein sequence ID" value="SFU60604.1"/>
    <property type="molecule type" value="Genomic_DNA"/>
</dbReference>
<protein>
    <submittedName>
        <fullName evidence="3">Acetoin utilization deacetylase AcuC</fullName>
    </submittedName>
</protein>
<organism evidence="3 4">
    <name type="scientific">Halomonas korlensis</name>
    <dbReference type="NCBI Taxonomy" id="463301"/>
    <lineage>
        <taxon>Bacteria</taxon>
        <taxon>Pseudomonadati</taxon>
        <taxon>Pseudomonadota</taxon>
        <taxon>Gammaproteobacteria</taxon>
        <taxon>Oceanospirillales</taxon>
        <taxon>Halomonadaceae</taxon>
        <taxon>Halomonas</taxon>
    </lineage>
</organism>
<dbReference type="SUPFAM" id="SSF52768">
    <property type="entry name" value="Arginase/deacetylase"/>
    <property type="match status" value="1"/>
</dbReference>
<dbReference type="InterPro" id="IPR023696">
    <property type="entry name" value="Ureohydrolase_dom_sf"/>
</dbReference>
<sequence length="380" mass="40671">MAEQNSVIAFYDERMLAHEPDIEVPFLPGRMDKRIRSLLSGLGVPWTYPEHPARLTAIRHLLELEPVPGVTFETGRPATREQLGRVHTSSYLDSIYQLRGESAWLDEDTTAVSPGSVDAAEVAAGTAIAAVEAVVEGRAESSFALVRPPGHHAEPVRARGFCLFNNVAVAAAHAQAALGCQRVMIVDWDAHHGNGTQDIFWADPDVLFFDIHRAAPFYPGTGSLAEVGVGLGDGAIVNVPLPADADDAAYLKAFREILVPAAQSFRPDLILVSTGFDPHTHDLALNVSYDGFAAMTGILQRLARQQCGGRLVFVLEGGYNLISLSHGVRSVLQVLAGDEPPEPGLRGLAEVEAAQAFHRGAFVTEPEASAVPPDAGQEGR</sequence>
<feature type="domain" description="Histone deacetylase" evidence="2">
    <location>
        <begin position="49"/>
        <end position="334"/>
    </location>
</feature>
<evidence type="ECO:0000256" key="1">
    <source>
        <dbReference type="ARBA" id="ARBA00005947"/>
    </source>
</evidence>
<dbReference type="Proteomes" id="UP000198693">
    <property type="component" value="Unassembled WGS sequence"/>
</dbReference>
<evidence type="ECO:0000313" key="4">
    <source>
        <dbReference type="Proteomes" id="UP000198693"/>
    </source>
</evidence>